<dbReference type="InterPro" id="IPR015324">
    <property type="entry name" value="Ribosomal_Rsm22-like"/>
</dbReference>
<evidence type="ECO:0000256" key="8">
    <source>
        <dbReference type="SAM" id="MobiDB-lite"/>
    </source>
</evidence>
<name>A0ABD3VAZ9_SINWO</name>
<accession>A0ABD3VAZ9</accession>
<keyword evidence="5" id="KW-0411">Iron-sulfur</keyword>
<evidence type="ECO:0000256" key="6">
    <source>
        <dbReference type="ARBA" id="ARBA00023128"/>
    </source>
</evidence>
<comment type="subcellular location">
    <subcellularLocation>
        <location evidence="1">Mitochondrion</location>
    </subcellularLocation>
</comment>
<sequence length="572" mass="65696">MAASLQNMVGCKLCKNTTHCHWRRIVRFYSTKPCTLKRGADVDPAVSSRFQNGEFKMRKHPGIMRQRRIQVPERLDSAVNVLAERYFNQSVLEEAKKMNQQLQMRHVPLEDYGKQALRDQIQADISKQAETMAVHLPEKSQHDWITSRVNKKLKIASGHWQTFDYTGRNGLVYVISRLAKNYSVISQCLLEIHNRDEQFVPRSVYNYGSGTGSCVWAAHEIWGKRVFEYYCVDPVQDMNTIARLLLQEGEEQKQMYIRGVYFRQFSPSDEKNKFELVVSGYTLLEQPNRSERLKTIERLWNMTQDYLVLVEVGSFAGYSVIMEARDFILKKTTKDQEPEGHVFAPCPHDLLCPKKSLEKVPCTFEVDLKQLAYNKGLPDQERYSYIIIKRGKKSEGSTQWPRLIQPSVCASDHTHCKVCCPDGNLSQVIITKRKHSKELYKCSRVSRWGDLLPVTWTENMLTRHDTTHKADQSEDKDAIIADCDVNNGFLNDGTNLAWSDSFGVGQKTETNDARVDNREFNQNKDDNCKSSISDVGIQTKLDNTETIQDLEQPSKTKSEVQTESMPPPLGTV</sequence>
<dbReference type="Proteomes" id="UP001634394">
    <property type="component" value="Unassembled WGS sequence"/>
</dbReference>
<gene>
    <name evidence="9" type="ORF">ACJMK2_009023</name>
</gene>
<dbReference type="GO" id="GO:0051536">
    <property type="term" value="F:iron-sulfur cluster binding"/>
    <property type="evidence" value="ECO:0007669"/>
    <property type="project" value="UniProtKB-KW"/>
</dbReference>
<evidence type="ECO:0000256" key="7">
    <source>
        <dbReference type="ARBA" id="ARBA00045681"/>
    </source>
</evidence>
<evidence type="ECO:0000256" key="5">
    <source>
        <dbReference type="ARBA" id="ARBA00023014"/>
    </source>
</evidence>
<evidence type="ECO:0000256" key="2">
    <source>
        <dbReference type="ARBA" id="ARBA00022723"/>
    </source>
</evidence>
<comment type="function">
    <text evidence="7">Mitochondrial ribosome (mitoribosome) assembly factor. Binds at the interface of the head and body domains of the mitochondrial small ribosomal subunit (mt-SSU), occluding the mRNA channel and preventing compaction of the head domain towards the body. Probable inactive methyltransferase: retains the characteristic folding and ability to bind S-adenosyl-L-methionine, but it probably lost its methyltransferase activity.</text>
</comment>
<keyword evidence="3" id="KW-0809">Transit peptide</keyword>
<keyword evidence="2" id="KW-0479">Metal-binding</keyword>
<organism evidence="9 10">
    <name type="scientific">Sinanodonta woodiana</name>
    <name type="common">Chinese pond mussel</name>
    <name type="synonym">Anodonta woodiana</name>
    <dbReference type="NCBI Taxonomy" id="1069815"/>
    <lineage>
        <taxon>Eukaryota</taxon>
        <taxon>Metazoa</taxon>
        <taxon>Spiralia</taxon>
        <taxon>Lophotrochozoa</taxon>
        <taxon>Mollusca</taxon>
        <taxon>Bivalvia</taxon>
        <taxon>Autobranchia</taxon>
        <taxon>Heteroconchia</taxon>
        <taxon>Palaeoheterodonta</taxon>
        <taxon>Unionida</taxon>
        <taxon>Unionoidea</taxon>
        <taxon>Unionidae</taxon>
        <taxon>Unioninae</taxon>
        <taxon>Sinanodonta</taxon>
    </lineage>
</organism>
<evidence type="ECO:0000256" key="1">
    <source>
        <dbReference type="ARBA" id="ARBA00004173"/>
    </source>
</evidence>
<dbReference type="PANTHER" id="PTHR13184:SF5">
    <property type="entry name" value="METHYLTRANSFERASE-LIKE PROTEIN 17, MITOCHONDRIAL"/>
    <property type="match status" value="1"/>
</dbReference>
<evidence type="ECO:0000256" key="4">
    <source>
        <dbReference type="ARBA" id="ARBA00023004"/>
    </source>
</evidence>
<protein>
    <recommendedName>
        <fullName evidence="11">Methyltransferase-like protein 17, mitochondrial</fullName>
    </recommendedName>
</protein>
<feature type="region of interest" description="Disordered" evidence="8">
    <location>
        <begin position="549"/>
        <end position="572"/>
    </location>
</feature>
<keyword evidence="6" id="KW-0496">Mitochondrion</keyword>
<evidence type="ECO:0008006" key="11">
    <source>
        <dbReference type="Google" id="ProtNLM"/>
    </source>
</evidence>
<dbReference type="GO" id="GO:0005739">
    <property type="term" value="C:mitochondrion"/>
    <property type="evidence" value="ECO:0007669"/>
    <property type="project" value="UniProtKB-SubCell"/>
</dbReference>
<proteinExistence type="predicted"/>
<evidence type="ECO:0000313" key="10">
    <source>
        <dbReference type="Proteomes" id="UP001634394"/>
    </source>
</evidence>
<keyword evidence="10" id="KW-1185">Reference proteome</keyword>
<reference evidence="9 10" key="1">
    <citation type="submission" date="2024-11" db="EMBL/GenBank/DDBJ databases">
        <title>Chromosome-level genome assembly of the freshwater bivalve Anodonta woodiana.</title>
        <authorList>
            <person name="Chen X."/>
        </authorList>
    </citation>
    <scope>NUCLEOTIDE SEQUENCE [LARGE SCALE GENOMIC DNA]</scope>
    <source>
        <strain evidence="9">MN2024</strain>
        <tissue evidence="9">Gills</tissue>
    </source>
</reference>
<dbReference type="GO" id="GO:0046872">
    <property type="term" value="F:metal ion binding"/>
    <property type="evidence" value="ECO:0007669"/>
    <property type="project" value="UniProtKB-KW"/>
</dbReference>
<dbReference type="Pfam" id="PF09243">
    <property type="entry name" value="Rsm22"/>
    <property type="match status" value="1"/>
</dbReference>
<dbReference type="EMBL" id="JBJQND010000012">
    <property type="protein sequence ID" value="KAL3858770.1"/>
    <property type="molecule type" value="Genomic_DNA"/>
</dbReference>
<dbReference type="InterPro" id="IPR052571">
    <property type="entry name" value="Mt_RNA_Methyltransferase"/>
</dbReference>
<evidence type="ECO:0000256" key="3">
    <source>
        <dbReference type="ARBA" id="ARBA00022946"/>
    </source>
</evidence>
<dbReference type="PANTHER" id="PTHR13184">
    <property type="entry name" value="37S RIBOSOMAL PROTEIN S22"/>
    <property type="match status" value="1"/>
</dbReference>
<evidence type="ECO:0000313" key="9">
    <source>
        <dbReference type="EMBL" id="KAL3858770.1"/>
    </source>
</evidence>
<dbReference type="AlphaFoldDB" id="A0ABD3VAZ9"/>
<keyword evidence="4" id="KW-0408">Iron</keyword>
<comment type="caution">
    <text evidence="9">The sequence shown here is derived from an EMBL/GenBank/DDBJ whole genome shotgun (WGS) entry which is preliminary data.</text>
</comment>